<name>A0ABS6YRQ0_9ACTN</name>
<accession>A0ABS6YRQ0</accession>
<organism evidence="1 2">
    <name type="scientific">Streptomyces anatolicus</name>
    <dbReference type="NCBI Taxonomy" id="2675858"/>
    <lineage>
        <taxon>Bacteria</taxon>
        <taxon>Bacillati</taxon>
        <taxon>Actinomycetota</taxon>
        <taxon>Actinomycetes</taxon>
        <taxon>Kitasatosporales</taxon>
        <taxon>Streptomycetaceae</taxon>
        <taxon>Streptomyces</taxon>
    </lineage>
</organism>
<sequence length="195" mass="20738">MLLIGGASGIGKSRVAAELAEEAKAFVVEFDDVVGAVQAITTAEGHPGLHRFDGLDVSRLSPQWILDAQIATAEALDPALLGVVRNRLTVDVPAVIEGDYLTPAAAVLAMREGAGAGREVRAVFLHEGDPLRIAANYACREPDSGDQSARAEVSAAYSHWLARQAAMRALPVVDARPWTTLTRRIRQALREGPPV</sequence>
<dbReference type="EMBL" id="WMBF01000266">
    <property type="protein sequence ID" value="MBW5424090.1"/>
    <property type="molecule type" value="Genomic_DNA"/>
</dbReference>
<evidence type="ECO:0000313" key="2">
    <source>
        <dbReference type="Proteomes" id="UP001197114"/>
    </source>
</evidence>
<reference evidence="1 2" key="1">
    <citation type="submission" date="2019-11" db="EMBL/GenBank/DDBJ databases">
        <authorList>
            <person name="Ay H."/>
        </authorList>
    </citation>
    <scope>NUCLEOTIDE SEQUENCE [LARGE SCALE GENOMIC DNA]</scope>
    <source>
        <strain evidence="1 2">BG9H</strain>
    </source>
</reference>
<dbReference type="Gene3D" id="3.40.50.300">
    <property type="entry name" value="P-loop containing nucleotide triphosphate hydrolases"/>
    <property type="match status" value="1"/>
</dbReference>
<comment type="caution">
    <text evidence="1">The sequence shown here is derived from an EMBL/GenBank/DDBJ whole genome shotgun (WGS) entry which is preliminary data.</text>
</comment>
<evidence type="ECO:0008006" key="3">
    <source>
        <dbReference type="Google" id="ProtNLM"/>
    </source>
</evidence>
<evidence type="ECO:0000313" key="1">
    <source>
        <dbReference type="EMBL" id="MBW5424090.1"/>
    </source>
</evidence>
<proteinExistence type="predicted"/>
<dbReference type="SUPFAM" id="SSF52540">
    <property type="entry name" value="P-loop containing nucleoside triphosphate hydrolases"/>
    <property type="match status" value="1"/>
</dbReference>
<dbReference type="Proteomes" id="UP001197114">
    <property type="component" value="Unassembled WGS sequence"/>
</dbReference>
<dbReference type="InterPro" id="IPR027417">
    <property type="entry name" value="P-loop_NTPase"/>
</dbReference>
<gene>
    <name evidence="1" type="ORF">GKQ77_21400</name>
</gene>
<keyword evidence="2" id="KW-1185">Reference proteome</keyword>
<protein>
    <recommendedName>
        <fullName evidence="3">Dephospho-CoA kinase</fullName>
    </recommendedName>
</protein>